<organism evidence="1 2">
    <name type="scientific">Enorma massiliensis</name>
    <dbReference type="NCBI Taxonomy" id="1472761"/>
    <lineage>
        <taxon>Bacteria</taxon>
        <taxon>Bacillati</taxon>
        <taxon>Actinomycetota</taxon>
        <taxon>Coriobacteriia</taxon>
        <taxon>Coriobacteriales</taxon>
        <taxon>Coriobacteriaceae</taxon>
        <taxon>Enorma</taxon>
    </lineage>
</organism>
<proteinExistence type="predicted"/>
<name>A0A1Y3U144_9ACTN</name>
<sequence length="266" mass="30152">MVNDNVQNTGLNMPEYMYQKQEKPIQLITLLADGSSSQNQPVAGPGSPMRIDLLNEFFQRFITTLAKDDDVNEQVRINIMVFNHEVESVLEMAFMRPRDITIPVITAKGGTDMSLATIDGITVTEAAYQVGKTVGNEHYRPRIVTVGDFEDNLTAEAVKMINEYNDAEKMLFDGFSTIPLNTEDPYFREPAIWCLKEAIPDEKRRLAVRTYNDLADGYQQYADLTAMAIRIRTRTGEGEKPVILPEEDPFQRADNKLIVPHFNDLI</sequence>
<evidence type="ECO:0008006" key="3">
    <source>
        <dbReference type="Google" id="ProtNLM"/>
    </source>
</evidence>
<reference evidence="2" key="1">
    <citation type="submission" date="2017-04" db="EMBL/GenBank/DDBJ databases">
        <title>Function of individual gut microbiota members based on whole genome sequencing of pure cultures obtained from chicken caecum.</title>
        <authorList>
            <person name="Medvecky M."/>
            <person name="Cejkova D."/>
            <person name="Polansky O."/>
            <person name="Karasova D."/>
            <person name="Kubasova T."/>
            <person name="Cizek A."/>
            <person name="Rychlik I."/>
        </authorList>
    </citation>
    <scope>NUCLEOTIDE SEQUENCE [LARGE SCALE GENOMIC DNA]</scope>
    <source>
        <strain evidence="2">An70</strain>
    </source>
</reference>
<accession>A0A1Y3U144</accession>
<evidence type="ECO:0000313" key="1">
    <source>
        <dbReference type="EMBL" id="OUN41915.1"/>
    </source>
</evidence>
<dbReference type="EMBL" id="NFHO01000010">
    <property type="protein sequence ID" value="OUN41915.1"/>
    <property type="molecule type" value="Genomic_DNA"/>
</dbReference>
<dbReference type="Proteomes" id="UP000196560">
    <property type="component" value="Unassembled WGS sequence"/>
</dbReference>
<dbReference type="RefSeq" id="WP_087186846.1">
    <property type="nucleotide sequence ID" value="NZ_NFHO01000010.1"/>
</dbReference>
<dbReference type="InterPro" id="IPR036465">
    <property type="entry name" value="vWFA_dom_sf"/>
</dbReference>
<keyword evidence="2" id="KW-1185">Reference proteome</keyword>
<protein>
    <recommendedName>
        <fullName evidence="3">VWFA domain-containing protein</fullName>
    </recommendedName>
</protein>
<dbReference type="SUPFAM" id="SSF53300">
    <property type="entry name" value="vWA-like"/>
    <property type="match status" value="1"/>
</dbReference>
<dbReference type="Gene3D" id="3.40.50.410">
    <property type="entry name" value="von Willebrand factor, type A domain"/>
    <property type="match status" value="1"/>
</dbReference>
<gene>
    <name evidence="1" type="ORF">B5G21_08690</name>
</gene>
<dbReference type="AlphaFoldDB" id="A0A1Y3U144"/>
<comment type="caution">
    <text evidence="1">The sequence shown here is derived from an EMBL/GenBank/DDBJ whole genome shotgun (WGS) entry which is preliminary data.</text>
</comment>
<evidence type="ECO:0000313" key="2">
    <source>
        <dbReference type="Proteomes" id="UP000196560"/>
    </source>
</evidence>